<evidence type="ECO:0000313" key="4">
    <source>
        <dbReference type="Proteomes" id="UP000220922"/>
    </source>
</evidence>
<feature type="compositionally biased region" description="Pro residues" evidence="1">
    <location>
        <begin position="307"/>
        <end position="316"/>
    </location>
</feature>
<accession>A0A2H3KT62</accession>
<proteinExistence type="predicted"/>
<reference evidence="3 4" key="1">
    <citation type="submission" date="2016-05" db="EMBL/GenBank/DDBJ databases">
        <authorList>
            <person name="Lavstsen T."/>
            <person name="Jespersen J.S."/>
        </authorList>
    </citation>
    <scope>NUCLEOTIDE SEQUENCE [LARGE SCALE GENOMIC DNA]</scope>
    <source>
        <strain evidence="3 4">B7-9</strain>
    </source>
</reference>
<keyword evidence="2" id="KW-0472">Membrane</keyword>
<feature type="region of interest" description="Disordered" evidence="1">
    <location>
        <begin position="268"/>
        <end position="324"/>
    </location>
</feature>
<name>A0A2H3KT62_9CHLR</name>
<organism evidence="3 4">
    <name type="scientific">Candidatus Chloroploca asiatica</name>
    <dbReference type="NCBI Taxonomy" id="1506545"/>
    <lineage>
        <taxon>Bacteria</taxon>
        <taxon>Bacillati</taxon>
        <taxon>Chloroflexota</taxon>
        <taxon>Chloroflexia</taxon>
        <taxon>Chloroflexales</taxon>
        <taxon>Chloroflexineae</taxon>
        <taxon>Oscillochloridaceae</taxon>
        <taxon>Candidatus Chloroploca</taxon>
    </lineage>
</organism>
<keyword evidence="2" id="KW-1133">Transmembrane helix</keyword>
<evidence type="ECO:0000256" key="2">
    <source>
        <dbReference type="SAM" id="Phobius"/>
    </source>
</evidence>
<dbReference type="AlphaFoldDB" id="A0A2H3KT62"/>
<comment type="caution">
    <text evidence="3">The sequence shown here is derived from an EMBL/GenBank/DDBJ whole genome shotgun (WGS) entry which is preliminary data.</text>
</comment>
<dbReference type="EMBL" id="LYXE01000168">
    <property type="protein sequence ID" value="PDV97052.1"/>
    <property type="molecule type" value="Genomic_DNA"/>
</dbReference>
<protein>
    <submittedName>
        <fullName evidence="3">Uncharacterized protein</fullName>
    </submittedName>
</protein>
<keyword evidence="4" id="KW-1185">Reference proteome</keyword>
<feature type="transmembrane region" description="Helical" evidence="2">
    <location>
        <begin position="125"/>
        <end position="145"/>
    </location>
</feature>
<dbReference type="RefSeq" id="WP_097654849.1">
    <property type="nucleotide sequence ID" value="NZ_LYXE01000168.1"/>
</dbReference>
<evidence type="ECO:0000313" key="3">
    <source>
        <dbReference type="EMBL" id="PDV97052.1"/>
    </source>
</evidence>
<feature type="transmembrane region" description="Helical" evidence="2">
    <location>
        <begin position="92"/>
        <end position="113"/>
    </location>
</feature>
<dbReference type="OrthoDB" id="146450at2"/>
<feature type="compositionally biased region" description="Low complexity" evidence="1">
    <location>
        <begin position="268"/>
        <end position="299"/>
    </location>
</feature>
<evidence type="ECO:0000256" key="1">
    <source>
        <dbReference type="SAM" id="MobiDB-lite"/>
    </source>
</evidence>
<dbReference type="Proteomes" id="UP000220922">
    <property type="component" value="Unassembled WGS sequence"/>
</dbReference>
<gene>
    <name evidence="3" type="ORF">A9Q02_19615</name>
</gene>
<sequence>MHLDPAARLRRAPTATRILDLAAWVGLLAGLLWWMHFFWLMITPVMLTELVLTAAFALAYAVVLPMLISMLFPGTPAGMLLAETRWRTFGHAIALGAAVFMVYHGFVAVWAWWQTRPVTVAAGQDLPLAIGTLIVFVVVPALSWVQMAPDQWVAEIVQAQQVKRLRAAQQANLMAARIQYARAMHLLKRGLANTTAAERAELAGTLIAMQRAENEAISQVAAQMRLLTGIDTGTPLLDDDHLLDQYDRLTYAMEQLVTPVNAAYAEPSDAAADAGRSPPAAPLTTPLTAPSEPAELAEGAARREPPRPASSPPASSPAPSTATALAVAQRELSGAWSRAQLETVLSVQKTKATALIRTWRSEGHLIELSDPAFHYAWATPERSV</sequence>
<feature type="transmembrane region" description="Helical" evidence="2">
    <location>
        <begin position="54"/>
        <end position="72"/>
    </location>
</feature>
<keyword evidence="2" id="KW-0812">Transmembrane</keyword>
<feature type="transmembrane region" description="Helical" evidence="2">
    <location>
        <begin position="21"/>
        <end position="42"/>
    </location>
</feature>